<feature type="non-terminal residue" evidence="1">
    <location>
        <position position="161"/>
    </location>
</feature>
<sequence>VSQVGGFIDGTLSFEGGESEVVLAAGTFAITKLLTIDEDYWQGWTIYEILRYAPQHNWSAYEEAMKTNPVLAKMMTNEAVVYSLGDWIAQELFPFHFPRLVGGSCQIEQRLLWVDSVELIWVTILSTYSNEKSEARILEAPTEAKSNSSPIGPPEMLMKVM</sequence>
<dbReference type="AlphaFoldDB" id="A0AAE0DZW4"/>
<accession>A0AAE0DZW4</accession>
<gene>
    <name evidence="1" type="ORF">Dsin_022533</name>
</gene>
<reference evidence="1" key="1">
    <citation type="journal article" date="2023" name="Plant J.">
        <title>Genome sequences and population genomics provide insights into the demographic history, inbreeding, and mutation load of two 'living fossil' tree species of Dipteronia.</title>
        <authorList>
            <person name="Feng Y."/>
            <person name="Comes H.P."/>
            <person name="Chen J."/>
            <person name="Zhu S."/>
            <person name="Lu R."/>
            <person name="Zhang X."/>
            <person name="Li P."/>
            <person name="Qiu J."/>
            <person name="Olsen K.M."/>
            <person name="Qiu Y."/>
        </authorList>
    </citation>
    <scope>NUCLEOTIDE SEQUENCE</scope>
    <source>
        <strain evidence="1">NBL</strain>
    </source>
</reference>
<comment type="caution">
    <text evidence="1">The sequence shown here is derived from an EMBL/GenBank/DDBJ whole genome shotgun (WGS) entry which is preliminary data.</text>
</comment>
<name>A0AAE0DZW4_9ROSI</name>
<keyword evidence="2" id="KW-1185">Reference proteome</keyword>
<dbReference type="Proteomes" id="UP001281410">
    <property type="component" value="Unassembled WGS sequence"/>
</dbReference>
<protein>
    <submittedName>
        <fullName evidence="1">Uncharacterized protein</fullName>
    </submittedName>
</protein>
<dbReference type="EMBL" id="JANJYJ010000007">
    <property type="protein sequence ID" value="KAK3199118.1"/>
    <property type="molecule type" value="Genomic_DNA"/>
</dbReference>
<evidence type="ECO:0000313" key="1">
    <source>
        <dbReference type="EMBL" id="KAK3199118.1"/>
    </source>
</evidence>
<proteinExistence type="predicted"/>
<organism evidence="1 2">
    <name type="scientific">Dipteronia sinensis</name>
    <dbReference type="NCBI Taxonomy" id="43782"/>
    <lineage>
        <taxon>Eukaryota</taxon>
        <taxon>Viridiplantae</taxon>
        <taxon>Streptophyta</taxon>
        <taxon>Embryophyta</taxon>
        <taxon>Tracheophyta</taxon>
        <taxon>Spermatophyta</taxon>
        <taxon>Magnoliopsida</taxon>
        <taxon>eudicotyledons</taxon>
        <taxon>Gunneridae</taxon>
        <taxon>Pentapetalae</taxon>
        <taxon>rosids</taxon>
        <taxon>malvids</taxon>
        <taxon>Sapindales</taxon>
        <taxon>Sapindaceae</taxon>
        <taxon>Hippocastanoideae</taxon>
        <taxon>Acereae</taxon>
        <taxon>Dipteronia</taxon>
    </lineage>
</organism>
<evidence type="ECO:0000313" key="2">
    <source>
        <dbReference type="Proteomes" id="UP001281410"/>
    </source>
</evidence>